<dbReference type="OrthoDB" id="5867956at2759"/>
<protein>
    <recommendedName>
        <fullName evidence="3">Reverse transcriptase domain-containing protein</fullName>
    </recommendedName>
</protein>
<dbReference type="AlphaFoldDB" id="A0A0B1SC85"/>
<accession>A0A0B1SC85</accession>
<evidence type="ECO:0000313" key="1">
    <source>
        <dbReference type="EMBL" id="KHJ81501.1"/>
    </source>
</evidence>
<sequence>MNALWNALREEGVHNKLIAILQYIYTSARSIVQIGEANIPINIERGVRQGDPLSPKLFAATLEQSEGRLDKLQTINQRTTAYESAIC</sequence>
<dbReference type="Proteomes" id="UP000053660">
    <property type="component" value="Unassembled WGS sequence"/>
</dbReference>
<evidence type="ECO:0008006" key="3">
    <source>
        <dbReference type="Google" id="ProtNLM"/>
    </source>
</evidence>
<evidence type="ECO:0000313" key="2">
    <source>
        <dbReference type="Proteomes" id="UP000053660"/>
    </source>
</evidence>
<proteinExistence type="predicted"/>
<organism evidence="1 2">
    <name type="scientific">Oesophagostomum dentatum</name>
    <name type="common">Nodular worm</name>
    <dbReference type="NCBI Taxonomy" id="61180"/>
    <lineage>
        <taxon>Eukaryota</taxon>
        <taxon>Metazoa</taxon>
        <taxon>Ecdysozoa</taxon>
        <taxon>Nematoda</taxon>
        <taxon>Chromadorea</taxon>
        <taxon>Rhabditida</taxon>
        <taxon>Rhabditina</taxon>
        <taxon>Rhabditomorpha</taxon>
        <taxon>Strongyloidea</taxon>
        <taxon>Strongylidae</taxon>
        <taxon>Oesophagostomum</taxon>
    </lineage>
</organism>
<name>A0A0B1SC85_OESDE</name>
<keyword evidence="2" id="KW-1185">Reference proteome</keyword>
<gene>
    <name evidence="1" type="ORF">OESDEN_18813</name>
</gene>
<reference evidence="1 2" key="1">
    <citation type="submission" date="2014-03" db="EMBL/GenBank/DDBJ databases">
        <title>Draft genome of the hookworm Oesophagostomum dentatum.</title>
        <authorList>
            <person name="Mitreva M."/>
        </authorList>
    </citation>
    <scope>NUCLEOTIDE SEQUENCE [LARGE SCALE GENOMIC DNA]</scope>
    <source>
        <strain evidence="1 2">OD-Hann</strain>
    </source>
</reference>
<dbReference type="EMBL" id="KN588935">
    <property type="protein sequence ID" value="KHJ81501.1"/>
    <property type="molecule type" value="Genomic_DNA"/>
</dbReference>